<dbReference type="AlphaFoldDB" id="A0A319DQ99"/>
<name>A0A319DQ99_9EURO</name>
<dbReference type="EMBL" id="KZ825799">
    <property type="protein sequence ID" value="PYH99776.1"/>
    <property type="molecule type" value="Genomic_DNA"/>
</dbReference>
<organism evidence="1 2">
    <name type="scientific">Aspergillus ellipticus CBS 707.79</name>
    <dbReference type="NCBI Taxonomy" id="1448320"/>
    <lineage>
        <taxon>Eukaryota</taxon>
        <taxon>Fungi</taxon>
        <taxon>Dikarya</taxon>
        <taxon>Ascomycota</taxon>
        <taxon>Pezizomycotina</taxon>
        <taxon>Eurotiomycetes</taxon>
        <taxon>Eurotiomycetidae</taxon>
        <taxon>Eurotiales</taxon>
        <taxon>Aspergillaceae</taxon>
        <taxon>Aspergillus</taxon>
        <taxon>Aspergillus subgen. Circumdati</taxon>
    </lineage>
</organism>
<gene>
    <name evidence="1" type="ORF">BO71DRAFT_137973</name>
</gene>
<evidence type="ECO:0000313" key="2">
    <source>
        <dbReference type="Proteomes" id="UP000247810"/>
    </source>
</evidence>
<dbReference type="VEuPathDB" id="FungiDB:BO71DRAFT_137973"/>
<sequence>MKSCLLVLHSCTPPAPPLPTLTTYLTPHADACYDAMHTHAWQGIHVGLSIPSRHLFSFPLMLCFPVYRVPRRYTI</sequence>
<reference evidence="1 2" key="1">
    <citation type="submission" date="2018-02" db="EMBL/GenBank/DDBJ databases">
        <title>The genomes of Aspergillus section Nigri reveals drivers in fungal speciation.</title>
        <authorList>
            <consortium name="DOE Joint Genome Institute"/>
            <person name="Vesth T.C."/>
            <person name="Nybo J."/>
            <person name="Theobald S."/>
            <person name="Brandl J."/>
            <person name="Frisvad J.C."/>
            <person name="Nielsen K.F."/>
            <person name="Lyhne E.K."/>
            <person name="Kogle M.E."/>
            <person name="Kuo A."/>
            <person name="Riley R."/>
            <person name="Clum A."/>
            <person name="Nolan M."/>
            <person name="Lipzen A."/>
            <person name="Salamov A."/>
            <person name="Henrissat B."/>
            <person name="Wiebenga A."/>
            <person name="De vries R.P."/>
            <person name="Grigoriev I.V."/>
            <person name="Mortensen U.H."/>
            <person name="Andersen M.R."/>
            <person name="Baker S.E."/>
        </authorList>
    </citation>
    <scope>NUCLEOTIDE SEQUENCE [LARGE SCALE GENOMIC DNA]</scope>
    <source>
        <strain evidence="1 2">CBS 707.79</strain>
    </source>
</reference>
<dbReference type="Proteomes" id="UP000247810">
    <property type="component" value="Unassembled WGS sequence"/>
</dbReference>
<accession>A0A319DQ99</accession>
<proteinExistence type="predicted"/>
<keyword evidence="2" id="KW-1185">Reference proteome</keyword>
<evidence type="ECO:0000313" key="1">
    <source>
        <dbReference type="EMBL" id="PYH99776.1"/>
    </source>
</evidence>
<protein>
    <submittedName>
        <fullName evidence="1">Uncharacterized protein</fullName>
    </submittedName>
</protein>